<name>A0A839QKI1_9MICC</name>
<feature type="transmembrane region" description="Helical" evidence="6">
    <location>
        <begin position="103"/>
        <end position="125"/>
    </location>
</feature>
<comment type="caution">
    <text evidence="7">The sequence shown here is derived from an EMBL/GenBank/DDBJ whole genome shotgun (WGS) entry which is preliminary data.</text>
</comment>
<keyword evidence="8" id="KW-1185">Reference proteome</keyword>
<feature type="transmembrane region" description="Helical" evidence="6">
    <location>
        <begin position="164"/>
        <end position="187"/>
    </location>
</feature>
<dbReference type="GO" id="GO:0016020">
    <property type="term" value="C:membrane"/>
    <property type="evidence" value="ECO:0007669"/>
    <property type="project" value="UniProtKB-SubCell"/>
</dbReference>
<protein>
    <submittedName>
        <fullName evidence="7">Drug/metabolite transporter (DMT)-like permease</fullName>
    </submittedName>
</protein>
<evidence type="ECO:0000256" key="2">
    <source>
        <dbReference type="ARBA" id="ARBA00022692"/>
    </source>
</evidence>
<accession>A0A839QKI1</accession>
<sequence>MVWVAVLCAVTAAFFLAFGTQFQSSAVRSSTGGLSVSTQGILKLGTSPRWLLGLFLLVIGMGLNVYALASAPLTVVQPIGAIALVITTIVNAREQDIRINRPTILAITTCMVGSVGFVLLAINVSAENHEITRRQELTTVLFLAIAVAFFGTAVLMFKHRIGAFFYIVGAGVLFGFVAVLVRTIAVALMDPNGKFLGNLAWYVVVAVAVAGLLGTYFVQNAYSSGPPELVIAGLTVIDPMVGIAVGIGILGELRPDVHAAVALAMAVCALIAIVGVVALSRHHPDVLQRQEEAKRRAKAGPLPQDPGATS</sequence>
<evidence type="ECO:0000313" key="7">
    <source>
        <dbReference type="EMBL" id="MBB2996113.1"/>
    </source>
</evidence>
<evidence type="ECO:0000256" key="4">
    <source>
        <dbReference type="ARBA" id="ARBA00023136"/>
    </source>
</evidence>
<feature type="region of interest" description="Disordered" evidence="5">
    <location>
        <begin position="289"/>
        <end position="310"/>
    </location>
</feature>
<dbReference type="GO" id="GO:0015095">
    <property type="term" value="F:magnesium ion transmembrane transporter activity"/>
    <property type="evidence" value="ECO:0007669"/>
    <property type="project" value="InterPro"/>
</dbReference>
<comment type="subcellular location">
    <subcellularLocation>
        <location evidence="1">Membrane</location>
        <topology evidence="1">Multi-pass membrane protein</topology>
    </subcellularLocation>
</comment>
<proteinExistence type="predicted"/>
<reference evidence="7 8" key="1">
    <citation type="submission" date="2020-08" db="EMBL/GenBank/DDBJ databases">
        <title>Sequencing the genomes of 1000 actinobacteria strains.</title>
        <authorList>
            <person name="Klenk H.-P."/>
        </authorList>
    </citation>
    <scope>NUCLEOTIDE SEQUENCE [LARGE SCALE GENOMIC DNA]</scope>
    <source>
        <strain evidence="7 8">DSM 22826</strain>
    </source>
</reference>
<dbReference type="RefSeq" id="WP_183511307.1">
    <property type="nucleotide sequence ID" value="NZ_BAABGK010000002.1"/>
</dbReference>
<evidence type="ECO:0000256" key="3">
    <source>
        <dbReference type="ARBA" id="ARBA00022989"/>
    </source>
</evidence>
<feature type="transmembrane region" description="Helical" evidence="6">
    <location>
        <begin position="230"/>
        <end position="251"/>
    </location>
</feature>
<feature type="transmembrane region" description="Helical" evidence="6">
    <location>
        <begin position="199"/>
        <end position="218"/>
    </location>
</feature>
<organism evidence="7 8">
    <name type="scientific">Paeniglutamicibacter cryotolerans</name>
    <dbReference type="NCBI Taxonomy" id="670079"/>
    <lineage>
        <taxon>Bacteria</taxon>
        <taxon>Bacillati</taxon>
        <taxon>Actinomycetota</taxon>
        <taxon>Actinomycetes</taxon>
        <taxon>Micrococcales</taxon>
        <taxon>Micrococcaceae</taxon>
        <taxon>Paeniglutamicibacter</taxon>
    </lineage>
</organism>
<dbReference type="PANTHER" id="PTHR40761">
    <property type="entry name" value="CONSERVED INTEGRAL MEMBRANE ALANINE VALINE AND LEUCINE RICH PROTEIN-RELATED"/>
    <property type="match status" value="1"/>
</dbReference>
<dbReference type="Proteomes" id="UP000523000">
    <property type="component" value="Unassembled WGS sequence"/>
</dbReference>
<keyword evidence="3 6" id="KW-1133">Transmembrane helix</keyword>
<feature type="transmembrane region" description="Helical" evidence="6">
    <location>
        <begin position="50"/>
        <end position="69"/>
    </location>
</feature>
<evidence type="ECO:0000256" key="5">
    <source>
        <dbReference type="SAM" id="MobiDB-lite"/>
    </source>
</evidence>
<feature type="transmembrane region" description="Helical" evidence="6">
    <location>
        <begin position="257"/>
        <end position="279"/>
    </location>
</feature>
<dbReference type="InterPro" id="IPR008521">
    <property type="entry name" value="Mg_trans_NIPA"/>
</dbReference>
<gene>
    <name evidence="7" type="ORF">E9229_002304</name>
</gene>
<feature type="transmembrane region" description="Helical" evidence="6">
    <location>
        <begin position="137"/>
        <end position="157"/>
    </location>
</feature>
<keyword evidence="2 6" id="KW-0812">Transmembrane</keyword>
<keyword evidence="4 6" id="KW-0472">Membrane</keyword>
<evidence type="ECO:0000313" key="8">
    <source>
        <dbReference type="Proteomes" id="UP000523000"/>
    </source>
</evidence>
<evidence type="ECO:0000256" key="1">
    <source>
        <dbReference type="ARBA" id="ARBA00004141"/>
    </source>
</evidence>
<dbReference type="PANTHER" id="PTHR40761:SF1">
    <property type="entry name" value="CONSERVED INTEGRAL MEMBRANE ALANINE VALINE AND LEUCINE RICH PROTEIN-RELATED"/>
    <property type="match status" value="1"/>
</dbReference>
<evidence type="ECO:0000256" key="6">
    <source>
        <dbReference type="SAM" id="Phobius"/>
    </source>
</evidence>
<dbReference type="EMBL" id="JACHVS010000001">
    <property type="protein sequence ID" value="MBB2996113.1"/>
    <property type="molecule type" value="Genomic_DNA"/>
</dbReference>
<dbReference type="Pfam" id="PF05653">
    <property type="entry name" value="Mg_trans_NIPA"/>
    <property type="match status" value="1"/>
</dbReference>
<dbReference type="AlphaFoldDB" id="A0A839QKI1"/>